<evidence type="ECO:0000256" key="2">
    <source>
        <dbReference type="ARBA" id="ARBA00023159"/>
    </source>
</evidence>
<keyword evidence="2" id="KW-0010">Activator</keyword>
<comment type="caution">
    <text evidence="7">The sequence shown here is derived from an EMBL/GenBank/DDBJ whole genome shotgun (WGS) entry which is preliminary data.</text>
</comment>
<dbReference type="AlphaFoldDB" id="A0ABD1Z499"/>
<evidence type="ECO:0000256" key="1">
    <source>
        <dbReference type="ARBA" id="ARBA00023015"/>
    </source>
</evidence>
<dbReference type="Pfam" id="PF00010">
    <property type="entry name" value="HLH"/>
    <property type="match status" value="1"/>
</dbReference>
<dbReference type="Proteomes" id="UP001605036">
    <property type="component" value="Unassembled WGS sequence"/>
</dbReference>
<dbReference type="Gene3D" id="4.10.280.10">
    <property type="entry name" value="Helix-loop-helix DNA-binding domain"/>
    <property type="match status" value="1"/>
</dbReference>
<dbReference type="InterPro" id="IPR036638">
    <property type="entry name" value="HLH_DNA-bd_sf"/>
</dbReference>
<dbReference type="InterPro" id="IPR025610">
    <property type="entry name" value="MYC/MYB_N"/>
</dbReference>
<dbReference type="InterPro" id="IPR011598">
    <property type="entry name" value="bHLH_dom"/>
</dbReference>
<keyword evidence="8" id="KW-1185">Reference proteome</keyword>
<keyword evidence="3" id="KW-0804">Transcription</keyword>
<gene>
    <name evidence="7" type="ORF">R1flu_009907</name>
</gene>
<dbReference type="PROSITE" id="PS50888">
    <property type="entry name" value="BHLH"/>
    <property type="match status" value="1"/>
</dbReference>
<accession>A0ABD1Z499</accession>
<organism evidence="7 8">
    <name type="scientific">Riccia fluitans</name>
    <dbReference type="NCBI Taxonomy" id="41844"/>
    <lineage>
        <taxon>Eukaryota</taxon>
        <taxon>Viridiplantae</taxon>
        <taxon>Streptophyta</taxon>
        <taxon>Embryophyta</taxon>
        <taxon>Marchantiophyta</taxon>
        <taxon>Marchantiopsida</taxon>
        <taxon>Marchantiidae</taxon>
        <taxon>Marchantiales</taxon>
        <taxon>Ricciaceae</taxon>
        <taxon>Riccia</taxon>
    </lineage>
</organism>
<dbReference type="Pfam" id="PF14215">
    <property type="entry name" value="bHLH-MYC_N"/>
    <property type="match status" value="1"/>
</dbReference>
<feature type="region of interest" description="Disordered" evidence="5">
    <location>
        <begin position="155"/>
        <end position="192"/>
    </location>
</feature>
<feature type="compositionally biased region" description="Low complexity" evidence="5">
    <location>
        <begin position="164"/>
        <end position="178"/>
    </location>
</feature>
<evidence type="ECO:0000256" key="5">
    <source>
        <dbReference type="SAM" id="MobiDB-lite"/>
    </source>
</evidence>
<dbReference type="SUPFAM" id="SSF47459">
    <property type="entry name" value="HLH, helix-loop-helix DNA-binding domain"/>
    <property type="match status" value="1"/>
</dbReference>
<feature type="coiled-coil region" evidence="4">
    <location>
        <begin position="458"/>
        <end position="492"/>
    </location>
</feature>
<feature type="region of interest" description="Disordered" evidence="5">
    <location>
        <begin position="205"/>
        <end position="254"/>
    </location>
</feature>
<keyword evidence="4" id="KW-0175">Coiled coil</keyword>
<evidence type="ECO:0000259" key="6">
    <source>
        <dbReference type="PROSITE" id="PS50888"/>
    </source>
</evidence>
<feature type="compositionally biased region" description="Low complexity" evidence="5">
    <location>
        <begin position="290"/>
        <end position="308"/>
    </location>
</feature>
<evidence type="ECO:0000313" key="8">
    <source>
        <dbReference type="Proteomes" id="UP001605036"/>
    </source>
</evidence>
<keyword evidence="1" id="KW-0805">Transcription regulation</keyword>
<sequence length="497" mass="55258">MGQGELLRELVRSLGWSYGVLWSIPPLMTKLVWTDGWYDASNSAKLNVERMFNSSYKTCSFAPGLGYVGKVFSHGRQIWLNGDAVHRNSITPGQATFFTSARIQTVLCFSWFNGVVELGCETSVPPNEDLLQQIRRFLSNSSKLPQEQKLLRIRRIQGSDDSSRFSSPPSQRTSSDDASGGGGASSLNQPVDSCSSLRQRFSASIPGAATSAPPPGNYDSICSNNNNYQAEGRASVNQHPAPNSQNNGVSGSDWRADFGSDIHHLTLSPTSTLQQVFNSLPGTESEEFETSSFLVSSASAAHDQAQEQQQRETAARTSTSSEVMSGHQRQIRESLGTKKMGVPAFKPWKGQKQAKRQKNQGNQVMLQRAIRMVHQISVLNNTNTKLERRGSDDSEAQMSVRHASNNHMEPREINLSHDEAAINHMLAERKRRERQKENFAALRALIPFVSKMDRASILSDAIQYVKQLKSRVQELEQVNRELEAQIPNRQRKPNSPV</sequence>
<evidence type="ECO:0000313" key="7">
    <source>
        <dbReference type="EMBL" id="KAL2642320.1"/>
    </source>
</evidence>
<evidence type="ECO:0000256" key="4">
    <source>
        <dbReference type="SAM" id="Coils"/>
    </source>
</evidence>
<feature type="compositionally biased region" description="Polar residues" evidence="5">
    <location>
        <begin position="220"/>
        <end position="250"/>
    </location>
</feature>
<reference evidence="7 8" key="1">
    <citation type="submission" date="2024-09" db="EMBL/GenBank/DDBJ databases">
        <title>Chromosome-scale assembly of Riccia fluitans.</title>
        <authorList>
            <person name="Paukszto L."/>
            <person name="Sawicki J."/>
            <person name="Karawczyk K."/>
            <person name="Piernik-Szablinska J."/>
            <person name="Szczecinska M."/>
            <person name="Mazdziarz M."/>
        </authorList>
    </citation>
    <scope>NUCLEOTIDE SEQUENCE [LARGE SCALE GENOMIC DNA]</scope>
    <source>
        <strain evidence="7">Rf_01</strain>
        <tissue evidence="7">Aerial parts of the thallus</tissue>
    </source>
</reference>
<protein>
    <recommendedName>
        <fullName evidence="6">BHLH domain-containing protein</fullName>
    </recommendedName>
</protein>
<proteinExistence type="predicted"/>
<feature type="domain" description="BHLH" evidence="6">
    <location>
        <begin position="419"/>
        <end position="468"/>
    </location>
</feature>
<dbReference type="PANTHER" id="PTHR46266">
    <property type="entry name" value="TRANSCRIPTION FACTOR TT8"/>
    <property type="match status" value="1"/>
</dbReference>
<dbReference type="PANTHER" id="PTHR46266:SF4">
    <property type="entry name" value="TRANSCRIPTION FACTOR TT8"/>
    <property type="match status" value="1"/>
</dbReference>
<name>A0ABD1Z499_9MARC</name>
<feature type="region of interest" description="Disordered" evidence="5">
    <location>
        <begin position="288"/>
        <end position="328"/>
    </location>
</feature>
<evidence type="ECO:0000256" key="3">
    <source>
        <dbReference type="ARBA" id="ARBA00023163"/>
    </source>
</evidence>
<dbReference type="EMBL" id="JBHFFA010000002">
    <property type="protein sequence ID" value="KAL2642320.1"/>
    <property type="molecule type" value="Genomic_DNA"/>
</dbReference>
<dbReference type="SMART" id="SM00353">
    <property type="entry name" value="HLH"/>
    <property type="match status" value="1"/>
</dbReference>